<dbReference type="PROSITE" id="PS00012">
    <property type="entry name" value="PHOSPHOPANTETHEINE"/>
    <property type="match status" value="1"/>
</dbReference>
<keyword evidence="12" id="KW-0457">Lysine biosynthesis</keyword>
<dbReference type="UniPathway" id="UPA00033">
    <property type="reaction ID" value="UER00032"/>
</dbReference>
<evidence type="ECO:0000256" key="15">
    <source>
        <dbReference type="ARBA" id="ARBA00048260"/>
    </source>
</evidence>
<dbReference type="NCBIfam" id="TIGR01733">
    <property type="entry name" value="AA-adenyl-dom"/>
    <property type="match status" value="1"/>
</dbReference>
<dbReference type="InterPro" id="IPR013120">
    <property type="entry name" value="FAR_NAD-bd"/>
</dbReference>
<comment type="catalytic activity">
    <reaction evidence="15">
        <text>(S)-2-amino-6-oxohexanoate + AMP + diphosphate + NADP(+) = L-2-aminoadipate + ATP + NADPH + H(+)</text>
        <dbReference type="Rhea" id="RHEA:46936"/>
        <dbReference type="ChEBI" id="CHEBI:15378"/>
        <dbReference type="ChEBI" id="CHEBI:30616"/>
        <dbReference type="ChEBI" id="CHEBI:33019"/>
        <dbReference type="ChEBI" id="CHEBI:57783"/>
        <dbReference type="ChEBI" id="CHEBI:58321"/>
        <dbReference type="ChEBI" id="CHEBI:58349"/>
        <dbReference type="ChEBI" id="CHEBI:58672"/>
        <dbReference type="ChEBI" id="CHEBI:456215"/>
        <dbReference type="EC" id="1.2.1.95"/>
    </reaction>
</comment>
<dbReference type="EC" id="1.2.1.95" evidence="5"/>
<comment type="caution">
    <text evidence="20">The sequence shown here is derived from an EMBL/GenBank/DDBJ whole genome shotgun (WGS) entry which is preliminary data.</text>
</comment>
<evidence type="ECO:0000256" key="13">
    <source>
        <dbReference type="ARBA" id="ARBA00031335"/>
    </source>
</evidence>
<evidence type="ECO:0000256" key="11">
    <source>
        <dbReference type="ARBA" id="ARBA00023002"/>
    </source>
</evidence>
<dbReference type="FunFam" id="3.30.300.30:FF:000010">
    <property type="entry name" value="Enterobactin synthetase component F"/>
    <property type="match status" value="1"/>
</dbReference>
<evidence type="ECO:0000256" key="1">
    <source>
        <dbReference type="ARBA" id="ARBA00001957"/>
    </source>
</evidence>
<dbReference type="PANTHER" id="PTHR44845">
    <property type="entry name" value="CARRIER DOMAIN-CONTAINING PROTEIN"/>
    <property type="match status" value="1"/>
</dbReference>
<dbReference type="GO" id="GO:0019878">
    <property type="term" value="P:lysine biosynthetic process via aminoadipic acid"/>
    <property type="evidence" value="ECO:0007669"/>
    <property type="project" value="UniProtKB-UniPathway"/>
</dbReference>
<evidence type="ECO:0000313" key="21">
    <source>
        <dbReference type="Proteomes" id="UP000188320"/>
    </source>
</evidence>
<accession>A0A1R1PZL4</accession>
<dbReference type="InterPro" id="IPR042099">
    <property type="entry name" value="ANL_N_sf"/>
</dbReference>
<comment type="cofactor">
    <cofactor evidence="1">
        <name>pantetheine 4'-phosphate</name>
        <dbReference type="ChEBI" id="CHEBI:47942"/>
    </cofactor>
</comment>
<evidence type="ECO:0000313" key="20">
    <source>
        <dbReference type="EMBL" id="OMH86385.1"/>
    </source>
</evidence>
<keyword evidence="10" id="KW-0521">NADP</keyword>
<dbReference type="Pfam" id="PF07993">
    <property type="entry name" value="NAD_binding_4"/>
    <property type="match status" value="1"/>
</dbReference>
<dbReference type="Gene3D" id="3.30.300.30">
    <property type="match status" value="1"/>
</dbReference>
<dbReference type="PIRSF" id="PIRSF001617">
    <property type="entry name" value="Alpha-AR"/>
    <property type="match status" value="1"/>
</dbReference>
<keyword evidence="8" id="KW-0597">Phosphoprotein</keyword>
<feature type="domain" description="Carrier" evidence="19">
    <location>
        <begin position="924"/>
        <end position="1002"/>
    </location>
</feature>
<sequence>MTVTDQNRASTLVENIISENEVSERLQRLTKMLEAHNELVLPTDYPRPVPLKVVEASEDFLLPDNISMSVIQLMLLHQQKMAQENGSRGEGPSREDTVTPFTVLLAAFAVLLHRYTASEDVVVGSSSESSNALVLRVQVSPTDTFMEVLDKVQKIEKESVNNQVPFDQLVNAIARQLENSGRAGRSEAQLTALNSLSRIRFYNAIDTTDMMLEQMISQSTDLTVFISQESTTSLRQMFPRIKVKVVYNQVLFTRIRILHILEHLKNVISAGMESAMIGATGDQKNHLVGSINLVTPLDKKVLPDPNEDLHWGEFPGSITGIFAKNATAHPTKRFISERLLGSDGRPKEQVEYSYEAIFNASRIVSRKLRLDGIERGDVVVIYAYRGVDLVVAIMGVLMSGATFSVIDPAYPPARQNIYLSVAQPRGLIILGKAGSISDEVSEYITKNLSITSRINGLGLESSTGKLVAEEGCLEQASSLVKASIDPMEDVVEVGPDSVGTLSFTSGSTGIPKGVQGRHYSLTHFYPWMREKYGLSENERFTMLSGIAHDPIQRDIFTPIFLGAELHIPTTEDIGIPGQLADWMAKSEITVTHLTPAMGQLLAANASAAIPSLRNAFFVGDLLTKRDCNRLQALAPNCAIVNMYGTTETQRAVSYSLIQPRAVNPTSLASAKEIIPAGSGMVDVQLLVVNLNNKQHLCGVGEIGEIYVRSGGLAEGYLRLEKDTAEKFVNNWFSNMTTNPSGMGTNEHKYYLGPRDRMYKTGDLGRYRPDGEVECIGRVDDQVKIRGFRIELGEINNILSQYSMLRASVVLVRRDKNEEQQLVGYIVIEEKEGEEGRANRQKVISDIREYLKLKLPSYSIPSVFVPMKKLPLTPNGKIDKAALPFPDTPMFRKGTANEPTHSASDADSAGEAGTTEGGAIGSFAKNLGDTELALAKIWASLLELPSNVTIDKYSSFFDLGGHSISATRMIFRVRNELVSEAPLGMVYQHPTLSAMASAIDDMINSYKLPVSENGIDANSRAQSSVNIAVADASTINYSEDYEQLIEELRNDYPKVDSSKDIQPLRSSGTVSVLLTGATGFLGAYILMELLNQNENAVVHCLVRAKDIESGFQRIRTAVQSASASGSAQLPNTQASGYQWNEDWVNKNRIQVILGDLAQPRLGMSQETWDEMDSTIDVILHNGAMVNWVWPYDKLRSPNVLSTMELLRISSNKRFVFISSTSVLDTNHYVQLGNKVNPTLVSGEGVGGSAITGANISTNSGGVPEQDDLEGSRLDLRSGYGQSKWVSEKLLFYARNHMGYQNISIVRPGYIIGDSRSGVTNTDDFIWRLVKGCIQLGKYPVMDNIVNMCPVDFVSRVSCGIALTDGSTQLVYHIYNHQQIRFRHIFDQISRLGFELTPTEYIAWRDELFTFTLNNNDSALFPLLHFVLDDLPTSTLAPQLNTTNTDSLCSQLGISCPVVQELFPLYAAYLVGIGFLELPTSSNTSSSASNTRNPLLGLLESNVYKFANVFSRNKASSSN</sequence>
<dbReference type="InterPro" id="IPR045851">
    <property type="entry name" value="AMP-bd_C_sf"/>
</dbReference>
<evidence type="ECO:0000256" key="2">
    <source>
        <dbReference type="ARBA" id="ARBA00003499"/>
    </source>
</evidence>
<dbReference type="InterPro" id="IPR000873">
    <property type="entry name" value="AMP-dep_synth/lig_dom"/>
</dbReference>
<reference evidence="21" key="1">
    <citation type="submission" date="2017-01" db="EMBL/GenBank/DDBJ databases">
        <authorList>
            <person name="Wang Y."/>
            <person name="White M."/>
            <person name="Kvist S."/>
            <person name="Moncalvo J.-M."/>
        </authorList>
    </citation>
    <scope>NUCLEOTIDE SEQUENCE [LARGE SCALE GENOMIC DNA]</scope>
    <source>
        <strain evidence="21">COL-18-3</strain>
    </source>
</reference>
<dbReference type="InterPro" id="IPR014397">
    <property type="entry name" value="Lys2"/>
</dbReference>
<evidence type="ECO:0000256" key="3">
    <source>
        <dbReference type="ARBA" id="ARBA00004827"/>
    </source>
</evidence>
<dbReference type="GO" id="GO:0004043">
    <property type="term" value="F:L-aminoadipate-semialdehyde dehydrogenase [NAD(P)+] activity"/>
    <property type="evidence" value="ECO:0007669"/>
    <property type="project" value="UniProtKB-EC"/>
</dbReference>
<name>A0A1R1PZL4_ZANCU</name>
<evidence type="ECO:0000256" key="17">
    <source>
        <dbReference type="ARBA" id="ARBA00049537"/>
    </source>
</evidence>
<evidence type="ECO:0000256" key="9">
    <source>
        <dbReference type="ARBA" id="ARBA00022605"/>
    </source>
</evidence>
<dbReference type="SUPFAM" id="SSF47336">
    <property type="entry name" value="ACP-like"/>
    <property type="match status" value="1"/>
</dbReference>
<comment type="function">
    <text evidence="2">Catalyzes the activation of alpha-aminoadipate by ATP-dependent adenylation and the reduction of activated alpha-aminoadipate by NADPH. The activated alpha-aminoadipate is bound to the phosphopantheinyl group of the enzyme itself before it is reduced to (S)-2-amino-6-oxohexanoate.</text>
</comment>
<dbReference type="PANTHER" id="PTHR44845:SF1">
    <property type="entry name" value="L-2-AMINOADIPATE REDUCTASE"/>
    <property type="match status" value="1"/>
</dbReference>
<keyword evidence="21" id="KW-1185">Reference proteome</keyword>
<dbReference type="OrthoDB" id="329835at2759"/>
<dbReference type="Pfam" id="PF00550">
    <property type="entry name" value="PP-binding"/>
    <property type="match status" value="1"/>
</dbReference>
<dbReference type="InterPro" id="IPR009081">
    <property type="entry name" value="PP-bd_ACP"/>
</dbReference>
<evidence type="ECO:0000256" key="6">
    <source>
        <dbReference type="ARBA" id="ARBA00013073"/>
    </source>
</evidence>
<feature type="region of interest" description="Disordered" evidence="18">
    <location>
        <begin position="891"/>
        <end position="914"/>
    </location>
</feature>
<evidence type="ECO:0000256" key="16">
    <source>
        <dbReference type="ARBA" id="ARBA00048414"/>
    </source>
</evidence>
<dbReference type="PROSITE" id="PS50075">
    <property type="entry name" value="CARRIER"/>
    <property type="match status" value="1"/>
</dbReference>
<proteinExistence type="inferred from homology"/>
<protein>
    <recommendedName>
        <fullName evidence="14">Alpha-aminoadipate reductase</fullName>
        <ecNumber evidence="6">1.2.1.31</ecNumber>
        <ecNumber evidence="5">1.2.1.95</ecNumber>
    </recommendedName>
    <alternativeName>
        <fullName evidence="13">L-aminoadipate-semialdehyde dehydrogenase</fullName>
    </alternativeName>
</protein>
<evidence type="ECO:0000256" key="12">
    <source>
        <dbReference type="ARBA" id="ARBA00023154"/>
    </source>
</evidence>
<dbReference type="EMBL" id="LSSK01000005">
    <property type="protein sequence ID" value="OMH86385.1"/>
    <property type="molecule type" value="Genomic_DNA"/>
</dbReference>
<comment type="pathway">
    <text evidence="3">Amino-acid biosynthesis; L-lysine biosynthesis via AAA pathway; L-lysine from L-alpha-aminoadipate (fungal route): step 1/3.</text>
</comment>
<dbReference type="GO" id="GO:0044550">
    <property type="term" value="P:secondary metabolite biosynthetic process"/>
    <property type="evidence" value="ECO:0007669"/>
    <property type="project" value="UniProtKB-ARBA"/>
</dbReference>
<keyword evidence="7" id="KW-0596">Phosphopantetheine</keyword>
<dbReference type="InterPro" id="IPR036736">
    <property type="entry name" value="ACP-like_sf"/>
</dbReference>
<keyword evidence="9" id="KW-0028">Amino-acid biosynthesis</keyword>
<dbReference type="Gene3D" id="3.40.50.12780">
    <property type="entry name" value="N-terminal domain of ligase-like"/>
    <property type="match status" value="1"/>
</dbReference>
<comment type="catalytic activity">
    <reaction evidence="16">
        <text>(S)-2-amino-6-oxohexanoate + NAD(+) + H2O = L-2-aminoadipate + NADH + 2 H(+)</text>
        <dbReference type="Rhea" id="RHEA:12308"/>
        <dbReference type="ChEBI" id="CHEBI:15377"/>
        <dbReference type="ChEBI" id="CHEBI:15378"/>
        <dbReference type="ChEBI" id="CHEBI:57540"/>
        <dbReference type="ChEBI" id="CHEBI:57945"/>
        <dbReference type="ChEBI" id="CHEBI:58321"/>
        <dbReference type="ChEBI" id="CHEBI:58672"/>
        <dbReference type="EC" id="1.2.1.31"/>
    </reaction>
</comment>
<evidence type="ECO:0000259" key="19">
    <source>
        <dbReference type="PROSITE" id="PS50075"/>
    </source>
</evidence>
<evidence type="ECO:0000256" key="18">
    <source>
        <dbReference type="SAM" id="MobiDB-lite"/>
    </source>
</evidence>
<dbReference type="Pfam" id="PF00501">
    <property type="entry name" value="AMP-binding"/>
    <property type="match status" value="1"/>
</dbReference>
<dbReference type="SUPFAM" id="SSF56801">
    <property type="entry name" value="Acetyl-CoA synthetase-like"/>
    <property type="match status" value="1"/>
</dbReference>
<dbReference type="PROSITE" id="PS00455">
    <property type="entry name" value="AMP_BINDING"/>
    <property type="match status" value="1"/>
</dbReference>
<dbReference type="NCBIfam" id="TIGR03443">
    <property type="entry name" value="alpha_am_amid"/>
    <property type="match status" value="1"/>
</dbReference>
<dbReference type="InterPro" id="IPR010080">
    <property type="entry name" value="Thioester_reductase-like_dom"/>
</dbReference>
<dbReference type="Proteomes" id="UP000188320">
    <property type="component" value="Unassembled WGS sequence"/>
</dbReference>
<keyword evidence="11" id="KW-0560">Oxidoreductase</keyword>
<dbReference type="SUPFAM" id="SSF51735">
    <property type="entry name" value="NAD(P)-binding Rossmann-fold domains"/>
    <property type="match status" value="1"/>
</dbReference>
<dbReference type="InterPro" id="IPR006162">
    <property type="entry name" value="Ppantetheine_attach_site"/>
</dbReference>
<gene>
    <name evidence="20" type="ORF">AX774_g48</name>
</gene>
<evidence type="ECO:0000256" key="4">
    <source>
        <dbReference type="ARBA" id="ARBA00006432"/>
    </source>
</evidence>
<feature type="compositionally biased region" description="Low complexity" evidence="18">
    <location>
        <begin position="901"/>
        <end position="913"/>
    </location>
</feature>
<dbReference type="CDD" id="cd05235">
    <property type="entry name" value="SDR_e1"/>
    <property type="match status" value="1"/>
</dbReference>
<dbReference type="InterPro" id="IPR036291">
    <property type="entry name" value="NAD(P)-bd_dom_sf"/>
</dbReference>
<dbReference type="Gene3D" id="3.40.50.720">
    <property type="entry name" value="NAD(P)-binding Rossmann-like Domain"/>
    <property type="match status" value="1"/>
</dbReference>
<dbReference type="NCBIfam" id="TIGR01746">
    <property type="entry name" value="Thioester-redct"/>
    <property type="match status" value="1"/>
</dbReference>
<evidence type="ECO:0000256" key="10">
    <source>
        <dbReference type="ARBA" id="ARBA00022857"/>
    </source>
</evidence>
<dbReference type="InterPro" id="IPR010071">
    <property type="entry name" value="AA_adenyl_dom"/>
</dbReference>
<dbReference type="InterPro" id="IPR020845">
    <property type="entry name" value="AMP-binding_CS"/>
</dbReference>
<dbReference type="SUPFAM" id="SSF52777">
    <property type="entry name" value="CoA-dependent acyltransferases"/>
    <property type="match status" value="1"/>
</dbReference>
<evidence type="ECO:0000256" key="8">
    <source>
        <dbReference type="ARBA" id="ARBA00022553"/>
    </source>
</evidence>
<dbReference type="EC" id="1.2.1.31" evidence="6"/>
<comment type="catalytic activity">
    <reaction evidence="17">
        <text>(S)-2-amino-6-oxohexanoate + NADP(+) + H2O = L-2-aminoadipate + NADPH + 2 H(+)</text>
        <dbReference type="Rhea" id="RHEA:12304"/>
        <dbReference type="ChEBI" id="CHEBI:15377"/>
        <dbReference type="ChEBI" id="CHEBI:15378"/>
        <dbReference type="ChEBI" id="CHEBI:57783"/>
        <dbReference type="ChEBI" id="CHEBI:58321"/>
        <dbReference type="ChEBI" id="CHEBI:58349"/>
        <dbReference type="ChEBI" id="CHEBI:58672"/>
        <dbReference type="EC" id="1.2.1.31"/>
    </reaction>
</comment>
<dbReference type="Gene3D" id="1.10.1200.10">
    <property type="entry name" value="ACP-like"/>
    <property type="match status" value="1"/>
</dbReference>
<evidence type="ECO:0000256" key="14">
    <source>
        <dbReference type="ARBA" id="ARBA00032195"/>
    </source>
</evidence>
<evidence type="ECO:0000256" key="7">
    <source>
        <dbReference type="ARBA" id="ARBA00022450"/>
    </source>
</evidence>
<dbReference type="Gene3D" id="3.30.559.30">
    <property type="entry name" value="Nonribosomal peptide synthetase, condensation domain"/>
    <property type="match status" value="1"/>
</dbReference>
<evidence type="ECO:0000256" key="5">
    <source>
        <dbReference type="ARBA" id="ARBA00012913"/>
    </source>
</evidence>
<organism evidence="20 21">
    <name type="scientific">Zancudomyces culisetae</name>
    <name type="common">Gut fungus</name>
    <name type="synonym">Smittium culisetae</name>
    <dbReference type="NCBI Taxonomy" id="1213189"/>
    <lineage>
        <taxon>Eukaryota</taxon>
        <taxon>Fungi</taxon>
        <taxon>Fungi incertae sedis</taxon>
        <taxon>Zoopagomycota</taxon>
        <taxon>Kickxellomycotina</taxon>
        <taxon>Harpellomycetes</taxon>
        <taxon>Harpellales</taxon>
        <taxon>Legeriomycetaceae</taxon>
        <taxon>Zancudomyces</taxon>
    </lineage>
</organism>
<comment type="similarity">
    <text evidence="4">Belongs to the ATP-dependent AMP-binding enzyme family.</text>
</comment>